<dbReference type="SUPFAM" id="SSF88688">
    <property type="entry name" value="Families 57/38 glycoside transferase middle domain"/>
    <property type="match status" value="1"/>
</dbReference>
<evidence type="ECO:0000256" key="3">
    <source>
        <dbReference type="ARBA" id="ARBA00022801"/>
    </source>
</evidence>
<evidence type="ECO:0000256" key="1">
    <source>
        <dbReference type="ARBA" id="ARBA00009792"/>
    </source>
</evidence>
<evidence type="ECO:0000256" key="2">
    <source>
        <dbReference type="ARBA" id="ARBA00022723"/>
    </source>
</evidence>
<dbReference type="InterPro" id="IPR037094">
    <property type="entry name" value="Glyco_hydro_38_cen_sf"/>
</dbReference>
<sequence length="896" mass="102324">MTKTVHIISHTHWDREWYLPYERHHMLLVELIDSILELFETDPEFKSFYLDGQTVLLDDYLEIRPENESLLKKYIEAGRLRIGPFYTLQDAFLSSSESHVRNFLQGHSDAKRWGQTTEIGYYPDTFGNVGQTPQLMDQLGFDVVAYGRGVKPTGFANDSNEEDNFVSSYSEMKWAGADGTELLGLLFANWYSNGNEIPTDPKQAKDFWTQKLADAESYASTDHLLMMNGCDHQPVQRDISEAIRVANALYDDYEFIHSDFPTYIKALLENVPEDLDTVHGELTSQETEGWYTLTNTASSRSYLKQQNEATTRLLEMVAEPLATLAYEVTGKYPHNMLEYAWKFVLQNQFHDSICTSGVDEVHDGMESRFERTANTARHVIIESLRELSDAIDTETDAPEQGTPFIVFNTTGGEKTSVAEITLEVDRIPFEQEFPTQAYERLEQLERPASYKVIDSKGHELPADIVELDPRFNYDLPKDKFRQPYMARNLQVKVLVEQAPALSWCTLYLVPSDETVEQVSDESTALENEYLKVAVADNGTLTVTDKVHDTVQENMLIFEDLGDIGNEYVYKRPVGEEPILSTDALIKAEVIERSTVRQVLSLHHRIDVPISADEQLDLEQRKIIEFRDRKAQRVRETKPLDIYTTVTLDARSQQLDFETTLKNEMKDHRLRVLFPTAHTSEVHYADTVFETVERPNKVSAAWTNPENAQRMHRFVNIVDKSGDGVVVSTNGLNEYEVIVDDEGAQTLAVSLFRAVGELGDWGYFPTPGAQTLDHHYTFNYRLSFHGKADRQATLQQAIYSAQELITTQTTISGGQLPAMKQFLSVEGEAIALTTLKRHKETDDIITRLYNFTANEGQYDLQIAGFNRKKSNILEEIEQADDGKVRPFEIVTHKWHQI</sequence>
<proteinExistence type="inferred from homology"/>
<dbReference type="InterPro" id="IPR041509">
    <property type="entry name" value="GH38_beta-1"/>
</dbReference>
<dbReference type="InterPro" id="IPR015341">
    <property type="entry name" value="Glyco_hydro_38_cen"/>
</dbReference>
<reference evidence="6 7" key="1">
    <citation type="submission" date="2017-01" db="EMBL/GenBank/DDBJ databases">
        <title>Complete Genome Sequence of Dolosigranulum pigrum isolated from a Patient with interstitial lung disease.</title>
        <authorList>
            <person name="Mukhopadhyay R."/>
            <person name="Joaquin J."/>
            <person name="Hogue R."/>
            <person name="Fitzgerald S."/>
            <person name="Jospin G."/>
            <person name="Eisen J.A."/>
            <person name="Chaturvedi V."/>
        </authorList>
    </citation>
    <scope>NUCLEOTIDE SEQUENCE [LARGE SCALE GENOMIC DNA]</scope>
    <source>
        <strain evidence="6 7">15S00348</strain>
    </source>
</reference>
<comment type="caution">
    <text evidence="6">The sequence shown here is derived from an EMBL/GenBank/DDBJ whole genome shotgun (WGS) entry which is preliminary data.</text>
</comment>
<gene>
    <name evidence="6" type="ORF">BWX42_05225</name>
</gene>
<dbReference type="InterPro" id="IPR011682">
    <property type="entry name" value="Glyco_hydro_38_C"/>
</dbReference>
<organism evidence="6 7">
    <name type="scientific">Dolosigranulum pigrum</name>
    <dbReference type="NCBI Taxonomy" id="29394"/>
    <lineage>
        <taxon>Bacteria</taxon>
        <taxon>Bacillati</taxon>
        <taxon>Bacillota</taxon>
        <taxon>Bacilli</taxon>
        <taxon>Lactobacillales</taxon>
        <taxon>Carnobacteriaceae</taxon>
        <taxon>Dolosigranulum</taxon>
    </lineage>
</organism>
<dbReference type="InterPro" id="IPR041147">
    <property type="entry name" value="GH38_C"/>
</dbReference>
<comment type="similarity">
    <text evidence="1">Belongs to the glycosyl hydrolase 38 family.</text>
</comment>
<dbReference type="PANTHER" id="PTHR46017:SF2">
    <property type="entry name" value="MANNOSYLGLYCERATE HYDROLASE"/>
    <property type="match status" value="1"/>
</dbReference>
<evidence type="ECO:0000313" key="6">
    <source>
        <dbReference type="EMBL" id="OOL81206.1"/>
    </source>
</evidence>
<dbReference type="PANTHER" id="PTHR46017">
    <property type="entry name" value="ALPHA-MANNOSIDASE 2C1"/>
    <property type="match status" value="1"/>
</dbReference>
<keyword evidence="3" id="KW-0378">Hydrolase</keyword>
<dbReference type="Gene3D" id="3.20.110.10">
    <property type="entry name" value="Glycoside hydrolase 38, N terminal domain"/>
    <property type="match status" value="1"/>
</dbReference>
<dbReference type="Gene3D" id="2.70.98.30">
    <property type="entry name" value="Golgi alpha-mannosidase II, domain 4"/>
    <property type="match status" value="1"/>
</dbReference>
<dbReference type="GO" id="GO:0046872">
    <property type="term" value="F:metal ion binding"/>
    <property type="evidence" value="ECO:0007669"/>
    <property type="project" value="UniProtKB-KW"/>
</dbReference>
<dbReference type="Gene3D" id="1.20.1270.50">
    <property type="entry name" value="Glycoside hydrolase family 38, central domain"/>
    <property type="match status" value="1"/>
</dbReference>
<dbReference type="Pfam" id="PF09261">
    <property type="entry name" value="Alpha-mann_mid"/>
    <property type="match status" value="1"/>
</dbReference>
<feature type="domain" description="Glycoside hydrolase family 38 central" evidence="5">
    <location>
        <begin position="296"/>
        <end position="369"/>
    </location>
</feature>
<dbReference type="InterPro" id="IPR011330">
    <property type="entry name" value="Glyco_hydro/deAcase_b/a-brl"/>
</dbReference>
<dbReference type="GO" id="GO:0004559">
    <property type="term" value="F:alpha-mannosidase activity"/>
    <property type="evidence" value="ECO:0007669"/>
    <property type="project" value="InterPro"/>
</dbReference>
<evidence type="ECO:0000256" key="4">
    <source>
        <dbReference type="ARBA" id="ARBA00023295"/>
    </source>
</evidence>
<dbReference type="Pfam" id="PF07748">
    <property type="entry name" value="Glyco_hydro_38C"/>
    <property type="match status" value="1"/>
</dbReference>
<dbReference type="InterPro" id="IPR000602">
    <property type="entry name" value="Glyco_hydro_38_N"/>
</dbReference>
<dbReference type="EMBL" id="MUYF01000003">
    <property type="protein sequence ID" value="OOL81206.1"/>
    <property type="molecule type" value="Genomic_DNA"/>
</dbReference>
<name>A0A1S8KNC1_9LACT</name>
<dbReference type="InterPro" id="IPR028995">
    <property type="entry name" value="Glyco_hydro_57/38_cen_sf"/>
</dbReference>
<dbReference type="Pfam" id="PF18438">
    <property type="entry name" value="Glyco_hydro_38"/>
    <property type="match status" value="1"/>
</dbReference>
<dbReference type="SUPFAM" id="SSF74650">
    <property type="entry name" value="Galactose mutarotase-like"/>
    <property type="match status" value="1"/>
</dbReference>
<accession>A0A1S8KNC1</accession>
<dbReference type="GO" id="GO:0006013">
    <property type="term" value="P:mannose metabolic process"/>
    <property type="evidence" value="ECO:0007669"/>
    <property type="project" value="InterPro"/>
</dbReference>
<dbReference type="AlphaFoldDB" id="A0A1S8KNC1"/>
<dbReference type="Proteomes" id="UP000190409">
    <property type="component" value="Unassembled WGS sequence"/>
</dbReference>
<dbReference type="Gene3D" id="2.60.40.2220">
    <property type="match status" value="1"/>
</dbReference>
<dbReference type="CDD" id="cd10814">
    <property type="entry name" value="GH38N_AMII_SpGH38_like"/>
    <property type="match status" value="1"/>
</dbReference>
<evidence type="ECO:0000313" key="7">
    <source>
        <dbReference type="Proteomes" id="UP000190409"/>
    </source>
</evidence>
<evidence type="ECO:0000259" key="5">
    <source>
        <dbReference type="SMART" id="SM00872"/>
    </source>
</evidence>
<dbReference type="InterPro" id="IPR027291">
    <property type="entry name" value="Glyco_hydro_38_N_sf"/>
</dbReference>
<dbReference type="InterPro" id="IPR011013">
    <property type="entry name" value="Gal_mutarotase_sf_dom"/>
</dbReference>
<keyword evidence="4" id="KW-0326">Glycosidase</keyword>
<dbReference type="Pfam" id="PF17677">
    <property type="entry name" value="Glyco_hydro38C2"/>
    <property type="match status" value="1"/>
</dbReference>
<dbReference type="GO" id="GO:0009313">
    <property type="term" value="P:oligosaccharide catabolic process"/>
    <property type="evidence" value="ECO:0007669"/>
    <property type="project" value="TreeGrafter"/>
</dbReference>
<dbReference type="GO" id="GO:0030246">
    <property type="term" value="F:carbohydrate binding"/>
    <property type="evidence" value="ECO:0007669"/>
    <property type="project" value="InterPro"/>
</dbReference>
<dbReference type="Gene3D" id="2.60.40.2210">
    <property type="match status" value="1"/>
</dbReference>
<protein>
    <submittedName>
        <fullName evidence="6">Alpha-mannosidase</fullName>
    </submittedName>
</protein>
<dbReference type="SMART" id="SM00872">
    <property type="entry name" value="Alpha-mann_mid"/>
    <property type="match status" value="1"/>
</dbReference>
<keyword evidence="2" id="KW-0479">Metal-binding</keyword>
<dbReference type="SUPFAM" id="SSF88713">
    <property type="entry name" value="Glycoside hydrolase/deacetylase"/>
    <property type="match status" value="1"/>
</dbReference>
<dbReference type="Pfam" id="PF01074">
    <property type="entry name" value="Glyco_hydro_38N"/>
    <property type="match status" value="1"/>
</dbReference>